<dbReference type="EMBL" id="BMAU01021357">
    <property type="protein sequence ID" value="GFY21025.1"/>
    <property type="molecule type" value="Genomic_DNA"/>
</dbReference>
<proteinExistence type="predicted"/>
<evidence type="ECO:0000313" key="2">
    <source>
        <dbReference type="Proteomes" id="UP000887159"/>
    </source>
</evidence>
<name>A0A8X6SZU3_TRICX</name>
<dbReference type="AlphaFoldDB" id="A0A8X6SZU3"/>
<dbReference type="PANTHER" id="PTHR47326">
    <property type="entry name" value="TRANSPOSABLE ELEMENT TC3 TRANSPOSASE-LIKE PROTEIN"/>
    <property type="match status" value="1"/>
</dbReference>
<dbReference type="Proteomes" id="UP000887159">
    <property type="component" value="Unassembled WGS sequence"/>
</dbReference>
<gene>
    <name evidence="1" type="primary">RF55_21525</name>
    <name evidence="1" type="ORF">TNCV_3990691</name>
</gene>
<sequence length="368" mass="42466">MSLCLPDRALLVKLFYQNDNSAIVALWIFRTLKGLRKGQLTAKILRLMITKSEETGSLNVRSGRGKKPVSAEAIEKVALQVEEDKLSNVLASTSVRRVAEALDLPRSTVQKIMRNILRYYPYKLQFVQELLPHDFETRHLFSLQFLARLEVDPEWPWNILWTEKSHFHLNCSVNTHNCQIWETDNPHSTLRVPLHSPKVTVWCGFSAFFILGPYFFEELCAGSPVTCSITGQRYASLLRNKIIPDLQARQCLSRIIFMQDGAPPHITHCVTEVLKHHFTEERVISRQFRHLWPPRSPDINPCDFCLWGHLKQLVSCDQLKTLPDLKDSISRHVLNISQNTMRSTVEHAILRFQIVAENDGHHVEHLLL</sequence>
<organism evidence="1 2">
    <name type="scientific">Trichonephila clavipes</name>
    <name type="common">Golden silk orbweaver</name>
    <name type="synonym">Nephila clavipes</name>
    <dbReference type="NCBI Taxonomy" id="2585209"/>
    <lineage>
        <taxon>Eukaryota</taxon>
        <taxon>Metazoa</taxon>
        <taxon>Ecdysozoa</taxon>
        <taxon>Arthropoda</taxon>
        <taxon>Chelicerata</taxon>
        <taxon>Arachnida</taxon>
        <taxon>Araneae</taxon>
        <taxon>Araneomorphae</taxon>
        <taxon>Entelegynae</taxon>
        <taxon>Araneoidea</taxon>
        <taxon>Nephilidae</taxon>
        <taxon>Trichonephila</taxon>
    </lineage>
</organism>
<comment type="caution">
    <text evidence="1">The sequence shown here is derived from an EMBL/GenBank/DDBJ whole genome shotgun (WGS) entry which is preliminary data.</text>
</comment>
<dbReference type="PANTHER" id="PTHR47326:SF1">
    <property type="entry name" value="HTH PSQ-TYPE DOMAIN-CONTAINING PROTEIN"/>
    <property type="match status" value="1"/>
</dbReference>
<evidence type="ECO:0000313" key="1">
    <source>
        <dbReference type="EMBL" id="GFY21025.1"/>
    </source>
</evidence>
<reference evidence="1" key="1">
    <citation type="submission" date="2020-08" db="EMBL/GenBank/DDBJ databases">
        <title>Multicomponent nature underlies the extraordinary mechanical properties of spider dragline silk.</title>
        <authorList>
            <person name="Kono N."/>
            <person name="Nakamura H."/>
            <person name="Mori M."/>
            <person name="Yoshida Y."/>
            <person name="Ohtoshi R."/>
            <person name="Malay A.D."/>
            <person name="Moran D.A.P."/>
            <person name="Tomita M."/>
            <person name="Numata K."/>
            <person name="Arakawa K."/>
        </authorList>
    </citation>
    <scope>NUCLEOTIDE SEQUENCE</scope>
</reference>
<accession>A0A8X6SZU3</accession>
<dbReference type="InterPro" id="IPR036397">
    <property type="entry name" value="RNaseH_sf"/>
</dbReference>
<protein>
    <submittedName>
        <fullName evidence="1">Transposable element tc3 transposase</fullName>
    </submittedName>
</protein>
<dbReference type="GO" id="GO:0003676">
    <property type="term" value="F:nucleic acid binding"/>
    <property type="evidence" value="ECO:0007669"/>
    <property type="project" value="InterPro"/>
</dbReference>
<keyword evidence="2" id="KW-1185">Reference proteome</keyword>
<dbReference type="Gene3D" id="3.30.420.10">
    <property type="entry name" value="Ribonuclease H-like superfamily/Ribonuclease H"/>
    <property type="match status" value="1"/>
</dbReference>